<comment type="function">
    <text evidence="5">Responsible for synthesis of pseudouridine from uracil-55 in the psi GC loop of transfer RNAs.</text>
</comment>
<dbReference type="SUPFAM" id="SSF55120">
    <property type="entry name" value="Pseudouridine synthase"/>
    <property type="match status" value="1"/>
</dbReference>
<dbReference type="CDD" id="cd02573">
    <property type="entry name" value="PseudoU_synth_EcTruB"/>
    <property type="match status" value="1"/>
</dbReference>
<dbReference type="GO" id="GO:0003723">
    <property type="term" value="F:RNA binding"/>
    <property type="evidence" value="ECO:0007669"/>
    <property type="project" value="InterPro"/>
</dbReference>
<proteinExistence type="inferred from homology"/>
<keyword evidence="3 5" id="KW-0819">tRNA processing</keyword>
<accession>A0A2T5GD59</accession>
<evidence type="ECO:0000259" key="6">
    <source>
        <dbReference type="Pfam" id="PF01509"/>
    </source>
</evidence>
<gene>
    <name evidence="5 8" type="primary">truB</name>
    <name evidence="9" type="ORF">HSCHL_0763</name>
    <name evidence="8" type="ORF">KM312_09515</name>
</gene>
<dbReference type="GO" id="GO:0160148">
    <property type="term" value="F:tRNA pseudouridine(55) synthase activity"/>
    <property type="evidence" value="ECO:0007669"/>
    <property type="project" value="UniProtKB-EC"/>
</dbReference>
<dbReference type="GO" id="GO:0031119">
    <property type="term" value="P:tRNA pseudouridine synthesis"/>
    <property type="evidence" value="ECO:0007669"/>
    <property type="project" value="UniProtKB-UniRule"/>
</dbReference>
<dbReference type="InterPro" id="IPR014780">
    <property type="entry name" value="tRNA_psdUridine_synth_TruB"/>
</dbReference>
<evidence type="ECO:0000313" key="8">
    <source>
        <dbReference type="EMBL" id="MBT9282862.1"/>
    </source>
</evidence>
<feature type="active site" description="Nucleophile" evidence="5">
    <location>
        <position position="41"/>
    </location>
</feature>
<feature type="domain" description="Pseudouridine synthase II N-terminal" evidence="6">
    <location>
        <begin position="30"/>
        <end position="178"/>
    </location>
</feature>
<dbReference type="RefSeq" id="WP_156423484.1">
    <property type="nucleotide sequence ID" value="NZ_CBCSAS010000005.1"/>
</dbReference>
<dbReference type="EMBL" id="JAHHQF010000070">
    <property type="protein sequence ID" value="MBT9282862.1"/>
    <property type="molecule type" value="Genomic_DNA"/>
</dbReference>
<evidence type="ECO:0000313" key="10">
    <source>
        <dbReference type="Proteomes" id="UP000244180"/>
    </source>
</evidence>
<keyword evidence="4 5" id="KW-0413">Isomerase</keyword>
<evidence type="ECO:0000256" key="5">
    <source>
        <dbReference type="HAMAP-Rule" id="MF_01080"/>
    </source>
</evidence>
<dbReference type="Gene3D" id="3.30.2350.10">
    <property type="entry name" value="Pseudouridine synthase"/>
    <property type="match status" value="1"/>
</dbReference>
<dbReference type="InterPro" id="IPR020103">
    <property type="entry name" value="PsdUridine_synth_cat_dom_sf"/>
</dbReference>
<dbReference type="Proteomes" id="UP000748108">
    <property type="component" value="Unassembled WGS sequence"/>
</dbReference>
<evidence type="ECO:0000256" key="2">
    <source>
        <dbReference type="ARBA" id="ARBA00005642"/>
    </source>
</evidence>
<name>A0A2T5GD59_HYDSH</name>
<comment type="similarity">
    <text evidence="2 5">Belongs to the pseudouridine synthase TruB family. Type 1 subfamily.</text>
</comment>
<dbReference type="PANTHER" id="PTHR13767">
    <property type="entry name" value="TRNA-PSEUDOURIDINE SYNTHASE"/>
    <property type="match status" value="1"/>
</dbReference>
<sequence>MDGFFIVDKPPGMTSHDVVERLRRLLRPWGRPKVGHGGTLDPEATGVLPIGVGRATRLLDYLHLLPKRYTAEWIGGAATDTEDWTGRVIEEKAAAGLDPAAVRAAFRRFVGTYDQTPPMVSAVKVGGVPLYERARRGETVARPPRRVVIEALEILAMDLDRPDPRVVFDLRASSGTYVRTLCVDVGRALGLPAHMGWLVRTESGGFSLSEARTLEELEAASGCGTLERHLVPMEHALSFLPTVVVAREGRERVRAGSALPPPADPALRALAPGSRVAVRDEGGRLLAVYRVADAGKRRGEAWAVAERVLV</sequence>
<evidence type="ECO:0000256" key="3">
    <source>
        <dbReference type="ARBA" id="ARBA00022694"/>
    </source>
</evidence>
<evidence type="ECO:0000313" key="9">
    <source>
        <dbReference type="EMBL" id="PTQ54119.1"/>
    </source>
</evidence>
<evidence type="ECO:0000259" key="7">
    <source>
        <dbReference type="Pfam" id="PF16198"/>
    </source>
</evidence>
<dbReference type="NCBIfam" id="TIGR00431">
    <property type="entry name" value="TruB"/>
    <property type="match status" value="1"/>
</dbReference>
<protein>
    <recommendedName>
        <fullName evidence="5">tRNA pseudouridine synthase B</fullName>
        <ecNumber evidence="5">5.4.99.25</ecNumber>
    </recommendedName>
    <alternativeName>
        <fullName evidence="5">tRNA pseudouridine(55) synthase</fullName>
        <shortName evidence="5">Psi55 synthase</shortName>
    </alternativeName>
    <alternativeName>
        <fullName evidence="5">tRNA pseudouridylate synthase</fullName>
    </alternativeName>
    <alternativeName>
        <fullName evidence="5">tRNA-uridine isomerase</fullName>
    </alternativeName>
</protein>
<dbReference type="Pfam" id="PF16198">
    <property type="entry name" value="TruB_C_2"/>
    <property type="match status" value="1"/>
</dbReference>
<feature type="domain" description="tRNA pseudouridylate synthase B C-terminal" evidence="7">
    <location>
        <begin position="179"/>
        <end position="237"/>
    </location>
</feature>
<organism evidence="9 10">
    <name type="scientific">Hydrogenibacillus schlegelii</name>
    <name type="common">Bacillus schlegelii</name>
    <dbReference type="NCBI Taxonomy" id="1484"/>
    <lineage>
        <taxon>Bacteria</taxon>
        <taxon>Bacillati</taxon>
        <taxon>Bacillota</taxon>
        <taxon>Bacilli</taxon>
        <taxon>Bacillales</taxon>
        <taxon>Bacillales Family X. Incertae Sedis</taxon>
        <taxon>Hydrogenibacillus</taxon>
    </lineage>
</organism>
<evidence type="ECO:0000256" key="1">
    <source>
        <dbReference type="ARBA" id="ARBA00000385"/>
    </source>
</evidence>
<dbReference type="OrthoDB" id="9802309at2"/>
<dbReference type="EMBL" id="PEBV01000006">
    <property type="protein sequence ID" value="PTQ54119.1"/>
    <property type="molecule type" value="Genomic_DNA"/>
</dbReference>
<evidence type="ECO:0000256" key="4">
    <source>
        <dbReference type="ARBA" id="ARBA00023235"/>
    </source>
</evidence>
<dbReference type="AlphaFoldDB" id="A0A2T5GD59"/>
<dbReference type="EC" id="5.4.99.25" evidence="5"/>
<dbReference type="Pfam" id="PF01509">
    <property type="entry name" value="TruB_N"/>
    <property type="match status" value="1"/>
</dbReference>
<dbReference type="InterPro" id="IPR032819">
    <property type="entry name" value="TruB_C"/>
</dbReference>
<reference evidence="8" key="2">
    <citation type="journal article" date="2021" name="Microbiology">
        <title>Metagenomic Analysis of the Microbial Community in the Underground Coal Fire Area (Kemerovo Region, Russia) Revealed Predominance of Thermophilic Members of the Phyla Deinococcus-thermus, Aquificae, and Firmicutes.</title>
        <authorList>
            <person name="Kadnikov V."/>
            <person name="Mardanov A.V."/>
            <person name="Beletsky A.V."/>
            <person name="Karnachuk O.V."/>
            <person name="Ravin N.V."/>
        </authorList>
    </citation>
    <scope>NUCLEOTIDE SEQUENCE</scope>
    <source>
        <strain evidence="8">RBS10-49</strain>
    </source>
</reference>
<dbReference type="GO" id="GO:1990481">
    <property type="term" value="P:mRNA pseudouridine synthesis"/>
    <property type="evidence" value="ECO:0007669"/>
    <property type="project" value="TreeGrafter"/>
</dbReference>
<dbReference type="PANTHER" id="PTHR13767:SF2">
    <property type="entry name" value="PSEUDOURIDYLATE SYNTHASE TRUB1"/>
    <property type="match status" value="1"/>
</dbReference>
<dbReference type="Proteomes" id="UP000244180">
    <property type="component" value="Unassembled WGS sequence"/>
</dbReference>
<reference evidence="9 10" key="1">
    <citation type="submission" date="2017-08" db="EMBL/GenBank/DDBJ databases">
        <title>Burning lignite coal seam in the remote Altai Mountains harbors a hydrogen-driven thermophilic microbial community.</title>
        <authorList>
            <person name="Kadnikov V.V."/>
            <person name="Mardanov A.V."/>
            <person name="Ivasenko D."/>
            <person name="Beletsky A.V."/>
            <person name="Karnachuk O.V."/>
            <person name="Ravin N.V."/>
        </authorList>
    </citation>
    <scope>NUCLEOTIDE SEQUENCE [LARGE SCALE GENOMIC DNA]</scope>
    <source>
        <strain evidence="9">AL33</strain>
    </source>
</reference>
<dbReference type="HAMAP" id="MF_01080">
    <property type="entry name" value="TruB_bact"/>
    <property type="match status" value="1"/>
</dbReference>
<comment type="caution">
    <text evidence="9">The sequence shown here is derived from an EMBL/GenBank/DDBJ whole genome shotgun (WGS) entry which is preliminary data.</text>
</comment>
<dbReference type="InterPro" id="IPR002501">
    <property type="entry name" value="PsdUridine_synth_N"/>
</dbReference>
<comment type="catalytic activity">
    <reaction evidence="1 5">
        <text>uridine(55) in tRNA = pseudouridine(55) in tRNA</text>
        <dbReference type="Rhea" id="RHEA:42532"/>
        <dbReference type="Rhea" id="RHEA-COMP:10101"/>
        <dbReference type="Rhea" id="RHEA-COMP:10102"/>
        <dbReference type="ChEBI" id="CHEBI:65314"/>
        <dbReference type="ChEBI" id="CHEBI:65315"/>
        <dbReference type="EC" id="5.4.99.25"/>
    </reaction>
</comment>